<evidence type="ECO:0008006" key="3">
    <source>
        <dbReference type="Google" id="ProtNLM"/>
    </source>
</evidence>
<gene>
    <name evidence="1" type="ORF">LRP49_05625</name>
</gene>
<protein>
    <recommendedName>
        <fullName evidence="3">Transposase</fullName>
    </recommendedName>
</protein>
<dbReference type="Proteomes" id="UP001149821">
    <property type="component" value="Unassembled WGS sequence"/>
</dbReference>
<accession>A0ABT5QIJ9</accession>
<name>A0ABT5QIJ9_9GAMM</name>
<evidence type="ECO:0000313" key="2">
    <source>
        <dbReference type="Proteomes" id="UP001149821"/>
    </source>
</evidence>
<organism evidence="1 2">
    <name type="scientific">Enterovibrio qingdaonensis</name>
    <dbReference type="NCBI Taxonomy" id="2899818"/>
    <lineage>
        <taxon>Bacteria</taxon>
        <taxon>Pseudomonadati</taxon>
        <taxon>Pseudomonadota</taxon>
        <taxon>Gammaproteobacteria</taxon>
        <taxon>Vibrionales</taxon>
        <taxon>Vibrionaceae</taxon>
        <taxon>Enterovibrio</taxon>
    </lineage>
</organism>
<keyword evidence="2" id="KW-1185">Reference proteome</keyword>
<sequence length="67" mass="7812">MLITMSDKEIDRADFIRDICCHRLRRKDAAALLVKRLMNQYRQSGIEGLVSKRRAQVRTIGRNPVLD</sequence>
<dbReference type="RefSeq" id="WP_274140818.1">
    <property type="nucleotide sequence ID" value="NZ_JAJUBB010000003.1"/>
</dbReference>
<comment type="caution">
    <text evidence="1">The sequence shown here is derived from an EMBL/GenBank/DDBJ whole genome shotgun (WGS) entry which is preliminary data.</text>
</comment>
<proteinExistence type="predicted"/>
<dbReference type="EMBL" id="JAJUBB010000003">
    <property type="protein sequence ID" value="MDD1780679.1"/>
    <property type="molecule type" value="Genomic_DNA"/>
</dbReference>
<evidence type="ECO:0000313" key="1">
    <source>
        <dbReference type="EMBL" id="MDD1780679.1"/>
    </source>
</evidence>
<reference evidence="1" key="1">
    <citation type="submission" date="2021-12" db="EMBL/GenBank/DDBJ databases">
        <title>Enterovibrio ZSDZ35 sp. nov. and Enterovibrio ZSDZ42 sp. nov., isolated from coastal seawater in Qingdao.</title>
        <authorList>
            <person name="Zhang P."/>
        </authorList>
    </citation>
    <scope>NUCLEOTIDE SEQUENCE</scope>
    <source>
        <strain evidence="1">ZSDZ35</strain>
    </source>
</reference>